<dbReference type="SUPFAM" id="SSF48452">
    <property type="entry name" value="TPR-like"/>
    <property type="match status" value="2"/>
</dbReference>
<dbReference type="FunFam" id="1.25.40.10:FF:000366">
    <property type="entry name" value="Pentatricopeptide (PPR) repeat-containing protein"/>
    <property type="match status" value="1"/>
</dbReference>
<reference evidence="5" key="3">
    <citation type="submission" date="2020-12" db="UniProtKB">
        <authorList>
            <consortium name="EnsemblPlants"/>
        </authorList>
    </citation>
    <scope>IDENTIFICATION</scope>
</reference>
<dbReference type="FunCoup" id="A9TNX6">
    <property type="interactions" value="457"/>
</dbReference>
<feature type="repeat" description="PPR" evidence="2">
    <location>
        <begin position="478"/>
        <end position="512"/>
    </location>
</feature>
<feature type="repeat" description="PPR" evidence="2">
    <location>
        <begin position="109"/>
        <end position="143"/>
    </location>
</feature>
<keyword evidence="6" id="KW-1185">Reference proteome</keyword>
<gene>
    <name evidence="5" type="primary">LOC112278332</name>
    <name evidence="4" type="ORF">PHYPA_030969</name>
</gene>
<dbReference type="OMA" id="ACADARN"/>
<feature type="repeat" description="PPR" evidence="2">
    <location>
        <begin position="377"/>
        <end position="411"/>
    </location>
</feature>
<dbReference type="NCBIfam" id="TIGR00756">
    <property type="entry name" value="PPR"/>
    <property type="match status" value="9"/>
</dbReference>
<dbReference type="GO" id="GO:0008270">
    <property type="term" value="F:zinc ion binding"/>
    <property type="evidence" value="ECO:0007669"/>
    <property type="project" value="InterPro"/>
</dbReference>
<dbReference type="InterPro" id="IPR032867">
    <property type="entry name" value="DYW_dom"/>
</dbReference>
<accession>A9TNX6</accession>
<evidence type="ECO:0000313" key="6">
    <source>
        <dbReference type="Proteomes" id="UP000006727"/>
    </source>
</evidence>
<dbReference type="Pfam" id="PF20431">
    <property type="entry name" value="E_motif"/>
    <property type="match status" value="1"/>
</dbReference>
<keyword evidence="1" id="KW-0677">Repeat</keyword>
<feature type="repeat" description="PPR" evidence="2">
    <location>
        <begin position="715"/>
        <end position="749"/>
    </location>
</feature>
<dbReference type="InterPro" id="IPR011990">
    <property type="entry name" value="TPR-like_helical_dom_sf"/>
</dbReference>
<dbReference type="Gramene" id="Pp3c27_5540V3.2">
    <property type="protein sequence ID" value="Pp3c27_5540V3.2"/>
    <property type="gene ID" value="Pp3c27_5540"/>
</dbReference>
<dbReference type="RefSeq" id="XP_024367419.1">
    <property type="nucleotide sequence ID" value="XM_024511651.2"/>
</dbReference>
<dbReference type="FunFam" id="1.25.40.10:FF:000381">
    <property type="entry name" value="Pentatricopeptide repeat-containing protein"/>
    <property type="match status" value="2"/>
</dbReference>
<evidence type="ECO:0000313" key="4">
    <source>
        <dbReference type="EMBL" id="PNR26394.1"/>
    </source>
</evidence>
<dbReference type="FunFam" id="1.25.40.10:FF:000344">
    <property type="entry name" value="Pentatricopeptide repeat-containing protein"/>
    <property type="match status" value="1"/>
</dbReference>
<feature type="domain" description="DYW" evidence="3">
    <location>
        <begin position="894"/>
        <end position="986"/>
    </location>
</feature>
<dbReference type="InterPro" id="IPR002885">
    <property type="entry name" value="PPR_rpt"/>
</dbReference>
<dbReference type="Proteomes" id="UP000006727">
    <property type="component" value="Chromosome 27"/>
</dbReference>
<feature type="repeat" description="PPR" evidence="2">
    <location>
        <begin position="175"/>
        <end position="209"/>
    </location>
</feature>
<reference evidence="4 6" key="2">
    <citation type="journal article" date="2018" name="Plant J.">
        <title>The Physcomitrella patens chromosome-scale assembly reveals moss genome structure and evolution.</title>
        <authorList>
            <person name="Lang D."/>
            <person name="Ullrich K.K."/>
            <person name="Murat F."/>
            <person name="Fuchs J."/>
            <person name="Jenkins J."/>
            <person name="Haas F.B."/>
            <person name="Piednoel M."/>
            <person name="Gundlach H."/>
            <person name="Van Bel M."/>
            <person name="Meyberg R."/>
            <person name="Vives C."/>
            <person name="Morata J."/>
            <person name="Symeonidi A."/>
            <person name="Hiss M."/>
            <person name="Muchero W."/>
            <person name="Kamisugi Y."/>
            <person name="Saleh O."/>
            <person name="Blanc G."/>
            <person name="Decker E.L."/>
            <person name="van Gessel N."/>
            <person name="Grimwood J."/>
            <person name="Hayes R.D."/>
            <person name="Graham S.W."/>
            <person name="Gunter L.E."/>
            <person name="McDaniel S.F."/>
            <person name="Hoernstein S.N.W."/>
            <person name="Larsson A."/>
            <person name="Li F.W."/>
            <person name="Perroud P.F."/>
            <person name="Phillips J."/>
            <person name="Ranjan P."/>
            <person name="Rokshar D.S."/>
            <person name="Rothfels C.J."/>
            <person name="Schneider L."/>
            <person name="Shu S."/>
            <person name="Stevenson D.W."/>
            <person name="Thummler F."/>
            <person name="Tillich M."/>
            <person name="Villarreal Aguilar J.C."/>
            <person name="Widiez T."/>
            <person name="Wong G.K."/>
            <person name="Wymore A."/>
            <person name="Zhang Y."/>
            <person name="Zimmer A.D."/>
            <person name="Quatrano R.S."/>
            <person name="Mayer K.F.X."/>
            <person name="Goodstein D."/>
            <person name="Casacuberta J.M."/>
            <person name="Vandepoele K."/>
            <person name="Reski R."/>
            <person name="Cuming A.C."/>
            <person name="Tuskan G.A."/>
            <person name="Maumus F."/>
            <person name="Salse J."/>
            <person name="Schmutz J."/>
            <person name="Rensing S.A."/>
        </authorList>
    </citation>
    <scope>NUCLEOTIDE SEQUENCE [LARGE SCALE GENOMIC DNA]</scope>
    <source>
        <strain evidence="5 6">cv. Gransden 2004</strain>
    </source>
</reference>
<dbReference type="PaxDb" id="3218-PP1S276_42V6.1"/>
<evidence type="ECO:0000256" key="1">
    <source>
        <dbReference type="ARBA" id="ARBA00022737"/>
    </source>
</evidence>
<protein>
    <recommendedName>
        <fullName evidence="3">DYW domain-containing protein</fullName>
    </recommendedName>
</protein>
<dbReference type="RefSeq" id="XP_024367418.1">
    <property type="nucleotide sequence ID" value="XM_024511650.2"/>
</dbReference>
<dbReference type="PROSITE" id="PS51375">
    <property type="entry name" value="PPR"/>
    <property type="match status" value="10"/>
</dbReference>
<dbReference type="FunFam" id="1.25.40.10:FF:001572">
    <property type="entry name" value="Pentatricopeptide repeat-containing protein At4g33990"/>
    <property type="match status" value="1"/>
</dbReference>
<reference evidence="4 6" key="1">
    <citation type="journal article" date="2008" name="Science">
        <title>The Physcomitrella genome reveals evolutionary insights into the conquest of land by plants.</title>
        <authorList>
            <person name="Rensing S."/>
            <person name="Lang D."/>
            <person name="Zimmer A."/>
            <person name="Terry A."/>
            <person name="Salamov A."/>
            <person name="Shapiro H."/>
            <person name="Nishiyama T."/>
            <person name="Perroud P.-F."/>
            <person name="Lindquist E."/>
            <person name="Kamisugi Y."/>
            <person name="Tanahashi T."/>
            <person name="Sakakibara K."/>
            <person name="Fujita T."/>
            <person name="Oishi K."/>
            <person name="Shin-I T."/>
            <person name="Kuroki Y."/>
            <person name="Toyoda A."/>
            <person name="Suzuki Y."/>
            <person name="Hashimoto A."/>
            <person name="Yamaguchi K."/>
            <person name="Sugano A."/>
            <person name="Kohara Y."/>
            <person name="Fujiyama A."/>
            <person name="Anterola A."/>
            <person name="Aoki S."/>
            <person name="Ashton N."/>
            <person name="Barbazuk W.B."/>
            <person name="Barker E."/>
            <person name="Bennetzen J."/>
            <person name="Bezanilla M."/>
            <person name="Blankenship R."/>
            <person name="Cho S.H."/>
            <person name="Dutcher S."/>
            <person name="Estelle M."/>
            <person name="Fawcett J.A."/>
            <person name="Gundlach H."/>
            <person name="Hanada K."/>
            <person name="Heyl A."/>
            <person name="Hicks K.A."/>
            <person name="Hugh J."/>
            <person name="Lohr M."/>
            <person name="Mayer K."/>
            <person name="Melkozernov A."/>
            <person name="Murata T."/>
            <person name="Nelson D."/>
            <person name="Pils B."/>
            <person name="Prigge M."/>
            <person name="Reiss B."/>
            <person name="Renner T."/>
            <person name="Rombauts S."/>
            <person name="Rushton P."/>
            <person name="Sanderfoot A."/>
            <person name="Schween G."/>
            <person name="Shiu S.-H."/>
            <person name="Stueber K."/>
            <person name="Theodoulou F.L."/>
            <person name="Tu H."/>
            <person name="Van de Peer Y."/>
            <person name="Verrier P.J."/>
            <person name="Waters E."/>
            <person name="Wood A."/>
            <person name="Yang L."/>
            <person name="Cove D."/>
            <person name="Cuming A."/>
            <person name="Hasebe M."/>
            <person name="Lucas S."/>
            <person name="Mishler D.B."/>
            <person name="Reski R."/>
            <person name="Grigoriev I."/>
            <person name="Quatrano R.S."/>
            <person name="Boore J.L."/>
        </authorList>
    </citation>
    <scope>NUCLEOTIDE SEQUENCE [LARGE SCALE GENOMIC DNA]</scope>
    <source>
        <strain evidence="5 6">cv. Gransden 2004</strain>
    </source>
</reference>
<evidence type="ECO:0000259" key="3">
    <source>
        <dbReference type="Pfam" id="PF14432"/>
    </source>
</evidence>
<dbReference type="PANTHER" id="PTHR24015">
    <property type="entry name" value="OS07G0578800 PROTEIN-RELATED"/>
    <property type="match status" value="1"/>
</dbReference>
<organism evidence="4">
    <name type="scientific">Physcomitrium patens</name>
    <name type="common">Spreading-leaved earth moss</name>
    <name type="synonym">Physcomitrella patens</name>
    <dbReference type="NCBI Taxonomy" id="3218"/>
    <lineage>
        <taxon>Eukaryota</taxon>
        <taxon>Viridiplantae</taxon>
        <taxon>Streptophyta</taxon>
        <taxon>Embryophyta</taxon>
        <taxon>Bryophyta</taxon>
        <taxon>Bryophytina</taxon>
        <taxon>Bryopsida</taxon>
        <taxon>Funariidae</taxon>
        <taxon>Funariales</taxon>
        <taxon>Funariaceae</taxon>
        <taxon>Physcomitrium</taxon>
    </lineage>
</organism>
<dbReference type="GO" id="GO:0009451">
    <property type="term" value="P:RNA modification"/>
    <property type="evidence" value="ECO:0000318"/>
    <property type="project" value="GO_Central"/>
</dbReference>
<evidence type="ECO:0000313" key="5">
    <source>
        <dbReference type="EnsemblPlants" id="Pp3c27_5540V3.1"/>
    </source>
</evidence>
<evidence type="ECO:0000256" key="2">
    <source>
        <dbReference type="PROSITE-ProRule" id="PRU00708"/>
    </source>
</evidence>
<dbReference type="Gramene" id="Pp3c27_5540V3.1">
    <property type="protein sequence ID" value="Pp3c27_5540V3.1"/>
    <property type="gene ID" value="Pp3c27_5540"/>
</dbReference>
<feature type="repeat" description="PPR" evidence="2">
    <location>
        <begin position="144"/>
        <end position="174"/>
    </location>
</feature>
<dbReference type="Pfam" id="PF01535">
    <property type="entry name" value="PPR"/>
    <property type="match status" value="2"/>
</dbReference>
<dbReference type="GeneID" id="112278332"/>
<dbReference type="InterPro" id="IPR046848">
    <property type="entry name" value="E_motif"/>
</dbReference>
<feature type="repeat" description="PPR" evidence="2">
    <location>
        <begin position="210"/>
        <end position="244"/>
    </location>
</feature>
<dbReference type="Pfam" id="PF14432">
    <property type="entry name" value="DYW_deaminase"/>
    <property type="match status" value="1"/>
</dbReference>
<dbReference type="OrthoDB" id="185373at2759"/>
<name>A9TNX6_PHYPA</name>
<sequence length="986" mass="111364">MLRMGRTGIRTLWRALAHQLIYSRNSWVFSRQRFLACSSCVPTHEGIETLRMLTTSFSGRCPKGRCVVFADIKDTQKANAVLNRLSKAGQFNEAMQVLERVDSSHIQIYRQTYSALLQLCIKFKNLGDGERIYNHIKKSGVQPDIFMWNTLINMYAKCGNTISAKQIFDDMREKDVYSWNLLLGGYVQHGLYEEAFKLHEQMVQDSVKPDKRTFVSMLNACADARNVDKGRELYNLILKAGWDTDLFVGTALINMHIKCGDIGDATKVFDNLPTRDLVTWTSMITGLARHGRFKQACNLFQRMEEEGVQPDKVAFVSLLRACNHPEALEQGKKVHARMKEVGWDTEIYVGTAILSMYTKCGSMEDALEVFDLVKGRNVVSWTAMIAGFAQHGRIDEAFLFFNKMIESGIEPNRVTFMSILGACSSPSALKRGQQIQDHIIEAGYGSDDRVRTALLSMYAKCGSLKDAHRVFEKISKQNVVAWNAMITAYVQHEQYDNALATFQALLKEGIKPNSSTFTSILNVCKSSDSLELGKWVHFLIMKAGLESDLHVSNALVSMFVNCGDLMSAKNLFNDMPKRDLVSWNTIIAGFVQHGKNQVAFDYFKMMQESGIKPDKITFTGLLNACASPEALTEGRRLHALITEAAFDCDVLVGTGLISMYTKCGSIEDAHQVFHKLPKKNVYSWTSMITGYAQHGRGKEALELFYQMQQEGVKPDWITFVGALSACAHAGLIEEGLHHFQSMKEFNIEPRMEHYGCMVDLFGRAGLLNEAVEFIIKMQVEPDSRVWGALLGACQVHLNVELAEKAAQKKLELDPNDNGVFVILSNIYAAAGMWKEVAKMRKVMLDRGVVKKPGQSWIEVDGKVHTFYSDDKTHPQTEEIHAELERLHMEMRQLGYVPDTRYVLHDVEDNEKEQALFYHSERLAITYGLLKTPPLTPIVISKNLRVCGDCHTATKFISKITKRQIIARDSNRFHHFKDGVCSCGDFW</sequence>
<dbReference type="HOGENOM" id="CLU_002706_15_0_1"/>
<dbReference type="GO" id="GO:0003723">
    <property type="term" value="F:RNA binding"/>
    <property type="evidence" value="ECO:0000318"/>
    <property type="project" value="GO_Central"/>
</dbReference>
<proteinExistence type="predicted"/>
<dbReference type="eggNOG" id="KOG4197">
    <property type="taxonomic scope" value="Eukaryota"/>
</dbReference>
<feature type="repeat" description="PPR" evidence="2">
    <location>
        <begin position="276"/>
        <end position="310"/>
    </location>
</feature>
<dbReference type="Pfam" id="PF12854">
    <property type="entry name" value="PPR_1"/>
    <property type="match status" value="1"/>
</dbReference>
<dbReference type="Pfam" id="PF13041">
    <property type="entry name" value="PPR_2"/>
    <property type="match status" value="6"/>
</dbReference>
<dbReference type="EnsemblPlants" id="Pp3c27_5540V3.2">
    <property type="protein sequence ID" value="Pp3c27_5540V3.2"/>
    <property type="gene ID" value="Pp3c27_5540"/>
</dbReference>
<feature type="repeat" description="PPR" evidence="2">
    <location>
        <begin position="680"/>
        <end position="714"/>
    </location>
</feature>
<dbReference type="EMBL" id="ABEU02000027">
    <property type="protein sequence ID" value="PNR26394.1"/>
    <property type="molecule type" value="Genomic_DNA"/>
</dbReference>
<feature type="repeat" description="PPR" evidence="2">
    <location>
        <begin position="579"/>
        <end position="613"/>
    </location>
</feature>
<dbReference type="Gene3D" id="1.25.40.10">
    <property type="entry name" value="Tetratricopeptide repeat domain"/>
    <property type="match status" value="7"/>
</dbReference>
<dbReference type="KEGG" id="ppp:112278332"/>
<dbReference type="FunFam" id="1.25.40.10:FF:000031">
    <property type="entry name" value="Pentatricopeptide repeat-containing protein mitochondrial"/>
    <property type="match status" value="2"/>
</dbReference>
<dbReference type="PANTHER" id="PTHR24015:SF548">
    <property type="entry name" value="OS08G0340900 PROTEIN"/>
    <property type="match status" value="1"/>
</dbReference>
<dbReference type="EnsemblPlants" id="Pp3c27_5540V3.1">
    <property type="protein sequence ID" value="Pp3c27_5540V3.1"/>
    <property type="gene ID" value="Pp3c27_5540"/>
</dbReference>
<dbReference type="AlphaFoldDB" id="A9TNX6"/>
<dbReference type="InterPro" id="IPR046960">
    <property type="entry name" value="PPR_At4g14850-like_plant"/>
</dbReference>